<name>A0A538STT9_UNCEI</name>
<evidence type="ECO:0000313" key="7">
    <source>
        <dbReference type="Proteomes" id="UP000317716"/>
    </source>
</evidence>
<evidence type="ECO:0000256" key="3">
    <source>
        <dbReference type="PROSITE-ProRule" id="PRU00209"/>
    </source>
</evidence>
<feature type="region of interest" description="Disordered" evidence="4">
    <location>
        <begin position="1"/>
        <end position="29"/>
    </location>
</feature>
<feature type="compositionally biased region" description="Basic and acidic residues" evidence="4">
    <location>
        <begin position="50"/>
        <end position="64"/>
    </location>
</feature>
<dbReference type="InterPro" id="IPR002547">
    <property type="entry name" value="tRNA-bd_dom"/>
</dbReference>
<dbReference type="InterPro" id="IPR012340">
    <property type="entry name" value="NA-bd_OB-fold"/>
</dbReference>
<evidence type="ECO:0000259" key="5">
    <source>
        <dbReference type="PROSITE" id="PS50886"/>
    </source>
</evidence>
<organism evidence="6 7">
    <name type="scientific">Eiseniibacteriota bacterium</name>
    <dbReference type="NCBI Taxonomy" id="2212470"/>
    <lineage>
        <taxon>Bacteria</taxon>
        <taxon>Candidatus Eiseniibacteriota</taxon>
    </lineage>
</organism>
<comment type="caution">
    <text evidence="6">The sequence shown here is derived from an EMBL/GenBank/DDBJ whole genome shotgun (WGS) entry which is preliminary data.</text>
</comment>
<evidence type="ECO:0000256" key="1">
    <source>
        <dbReference type="ARBA" id="ARBA00022555"/>
    </source>
</evidence>
<sequence length="175" mass="18547">MRVQGGRDEDPSAPAEGHGRAGAALRHPEVPRRCAHERLASAVAARARGGRLDRSREAGGDPGRKGLIGDSVRAARACGRDGSCASGGLRAATQGESNLKLPISWLHDWIEASATPEQVADALTRRGFYVEAIETHGHAYPGVVVARVLEVERHPKADRLSLCRVDAGAEPLQVV</sequence>
<dbReference type="SUPFAM" id="SSF50249">
    <property type="entry name" value="Nucleic acid-binding proteins"/>
    <property type="match status" value="1"/>
</dbReference>
<protein>
    <recommendedName>
        <fullName evidence="5">tRNA-binding domain-containing protein</fullName>
    </recommendedName>
</protein>
<keyword evidence="2 3" id="KW-0694">RNA-binding</keyword>
<evidence type="ECO:0000256" key="2">
    <source>
        <dbReference type="ARBA" id="ARBA00022884"/>
    </source>
</evidence>
<keyword evidence="1 3" id="KW-0820">tRNA-binding</keyword>
<reference evidence="6 7" key="1">
    <citation type="journal article" date="2019" name="Nat. Microbiol.">
        <title>Mediterranean grassland soil C-N compound turnover is dependent on rainfall and depth, and is mediated by genomically divergent microorganisms.</title>
        <authorList>
            <person name="Diamond S."/>
            <person name="Andeer P.F."/>
            <person name="Li Z."/>
            <person name="Crits-Christoph A."/>
            <person name="Burstein D."/>
            <person name="Anantharaman K."/>
            <person name="Lane K.R."/>
            <person name="Thomas B.C."/>
            <person name="Pan C."/>
            <person name="Northen T.R."/>
            <person name="Banfield J.F."/>
        </authorList>
    </citation>
    <scope>NUCLEOTIDE SEQUENCE [LARGE SCALE GENOMIC DNA]</scope>
    <source>
        <strain evidence="6">WS_2</strain>
    </source>
</reference>
<dbReference type="GO" id="GO:0000049">
    <property type="term" value="F:tRNA binding"/>
    <property type="evidence" value="ECO:0007669"/>
    <property type="project" value="UniProtKB-UniRule"/>
</dbReference>
<gene>
    <name evidence="6" type="ORF">E6K72_07270</name>
</gene>
<dbReference type="AlphaFoldDB" id="A0A538STT9"/>
<dbReference type="Pfam" id="PF01588">
    <property type="entry name" value="tRNA_bind"/>
    <property type="match status" value="1"/>
</dbReference>
<dbReference type="Proteomes" id="UP000317716">
    <property type="component" value="Unassembled WGS sequence"/>
</dbReference>
<proteinExistence type="predicted"/>
<evidence type="ECO:0000256" key="4">
    <source>
        <dbReference type="SAM" id="MobiDB-lite"/>
    </source>
</evidence>
<evidence type="ECO:0000313" key="6">
    <source>
        <dbReference type="EMBL" id="TMQ54798.1"/>
    </source>
</evidence>
<accession>A0A538STT9</accession>
<feature type="domain" description="TRNA-binding" evidence="5">
    <location>
        <begin position="137"/>
        <end position="175"/>
    </location>
</feature>
<dbReference type="Gene3D" id="2.40.50.140">
    <property type="entry name" value="Nucleic acid-binding proteins"/>
    <property type="match status" value="1"/>
</dbReference>
<feature type="non-terminal residue" evidence="6">
    <location>
        <position position="175"/>
    </location>
</feature>
<dbReference type="PROSITE" id="PS50886">
    <property type="entry name" value="TRBD"/>
    <property type="match status" value="1"/>
</dbReference>
<dbReference type="EMBL" id="VBOS01000246">
    <property type="protein sequence ID" value="TMQ54798.1"/>
    <property type="molecule type" value="Genomic_DNA"/>
</dbReference>
<feature type="region of interest" description="Disordered" evidence="4">
    <location>
        <begin position="45"/>
        <end position="68"/>
    </location>
</feature>
<feature type="compositionally biased region" description="Basic and acidic residues" evidence="4">
    <location>
        <begin position="1"/>
        <end position="10"/>
    </location>
</feature>